<comment type="caution">
    <text evidence="2">The sequence shown here is derived from an EMBL/GenBank/DDBJ whole genome shotgun (WGS) entry which is preliminary data.</text>
</comment>
<dbReference type="AlphaFoldDB" id="A0A4S3JJ24"/>
<evidence type="ECO:0000313" key="2">
    <source>
        <dbReference type="EMBL" id="THC95463.1"/>
    </source>
</evidence>
<name>A0A4S3JJ24_9EURO</name>
<proteinExistence type="predicted"/>
<evidence type="ECO:0000259" key="1">
    <source>
        <dbReference type="Pfam" id="PF12922"/>
    </source>
</evidence>
<gene>
    <name evidence="2" type="ORF">EYZ11_005057</name>
</gene>
<feature type="domain" description="Condensin complex subunit 1 N-terminal" evidence="1">
    <location>
        <begin position="87"/>
        <end position="128"/>
    </location>
</feature>
<evidence type="ECO:0000313" key="3">
    <source>
        <dbReference type="Proteomes" id="UP000308092"/>
    </source>
</evidence>
<dbReference type="InterPro" id="IPR024324">
    <property type="entry name" value="Condensin_cplx_su1_N"/>
</dbReference>
<dbReference type="Proteomes" id="UP000308092">
    <property type="component" value="Unassembled WGS sequence"/>
</dbReference>
<protein>
    <recommendedName>
        <fullName evidence="1">Condensin complex subunit 1 N-terminal domain-containing protein</fullName>
    </recommendedName>
</protein>
<accession>A0A4S3JJ24</accession>
<keyword evidence="3" id="KW-1185">Reference proteome</keyword>
<organism evidence="2 3">
    <name type="scientific">Aspergillus tanneri</name>
    <dbReference type="NCBI Taxonomy" id="1220188"/>
    <lineage>
        <taxon>Eukaryota</taxon>
        <taxon>Fungi</taxon>
        <taxon>Dikarya</taxon>
        <taxon>Ascomycota</taxon>
        <taxon>Pezizomycotina</taxon>
        <taxon>Eurotiomycetes</taxon>
        <taxon>Eurotiomycetidae</taxon>
        <taxon>Eurotiales</taxon>
        <taxon>Aspergillaceae</taxon>
        <taxon>Aspergillus</taxon>
        <taxon>Aspergillus subgen. Circumdati</taxon>
    </lineage>
</organism>
<dbReference type="STRING" id="1220188.A0A4S3JJ24"/>
<dbReference type="VEuPathDB" id="FungiDB:EYZ11_005057"/>
<sequence>MEDRIQFDINESLKYYLSDPTSLPTPDADPELVDCEADPDNLSTTLIDNVLNSIVDSIAESPEGLARPSFFDSMQFLLKYSSFLPTKSLSKLLDLIVSGLSVEADIIHGDLESDEQDNIQHHKQLLEMEVGQVQSQPQRWKLGLDSSGPNIYGNYVQGYET</sequence>
<dbReference type="EMBL" id="SOSA01000156">
    <property type="protein sequence ID" value="THC95463.1"/>
    <property type="molecule type" value="Genomic_DNA"/>
</dbReference>
<dbReference type="Pfam" id="PF12922">
    <property type="entry name" value="Cnd1_N"/>
    <property type="match status" value="1"/>
</dbReference>
<reference evidence="2 3" key="1">
    <citation type="submission" date="2019-03" db="EMBL/GenBank/DDBJ databases">
        <title>The genome sequence of a newly discovered highly antifungal drug resistant Aspergillus species, Aspergillus tanneri NIH 1004.</title>
        <authorList>
            <person name="Mounaud S."/>
            <person name="Singh I."/>
            <person name="Joardar V."/>
            <person name="Pakala S."/>
            <person name="Pakala S."/>
            <person name="Venepally P."/>
            <person name="Hoover J."/>
            <person name="Nierman W."/>
            <person name="Chung J."/>
            <person name="Losada L."/>
        </authorList>
    </citation>
    <scope>NUCLEOTIDE SEQUENCE [LARGE SCALE GENOMIC DNA]</scope>
    <source>
        <strain evidence="2 3">NIH1004</strain>
    </source>
</reference>